<name>A0ABX1TTU3_9PROT</name>
<comment type="caution">
    <text evidence="2">The sequence shown here is derived from an EMBL/GenBank/DDBJ whole genome shotgun (WGS) entry which is preliminary data.</text>
</comment>
<keyword evidence="3" id="KW-1185">Reference proteome</keyword>
<accession>A0ABX1TTU3</accession>
<dbReference type="RefSeq" id="WP_169066079.1">
    <property type="nucleotide sequence ID" value="NZ_SPMY01000019.1"/>
</dbReference>
<dbReference type="Gene3D" id="3.40.50.2000">
    <property type="entry name" value="Glycogen Phosphorylase B"/>
    <property type="match status" value="1"/>
</dbReference>
<evidence type="ECO:0000313" key="2">
    <source>
        <dbReference type="EMBL" id="NMQ27630.1"/>
    </source>
</evidence>
<dbReference type="EMBL" id="SPMY01000019">
    <property type="protein sequence ID" value="NMQ27630.1"/>
    <property type="molecule type" value="Genomic_DNA"/>
</dbReference>
<gene>
    <name evidence="2" type="ORF">E4Q23_07605</name>
</gene>
<feature type="domain" description="Spore protein YkvP/CgeB glycosyl transferase-like" evidence="1">
    <location>
        <begin position="215"/>
        <end position="351"/>
    </location>
</feature>
<sequence>MVALKVPPADSRASLLNIAFLACNRNPQLFWRDPSFVYRCENLGLALQKLGHRVTWLHWSKLRPGQRFDVAVFHRPRYSLIWRSLLWWLRRQGTTVLAEVDDLIFDPQLSRYSPGVVNAQMALAKVTRQFAEHAAALACFDRVSVSTDALAAHVRRCFPDVAVLVLPNAVHMSWRDAKRDCGATLDQPVVTYFPGTRSHDRDFDVYASGIESFLHANPRARLEVTGPLRFDLRARQGQVVHHEKVPFAAFAERVRTAWVNLAPLEVTPFTQCKSALKVLEAGFWGTPTVCSPLPDAERFLPCGALFASDAEECLAALQNLLVPACYAATTHELSARVLAQADVWRNADAFLQFVEGKSCAA</sequence>
<dbReference type="Pfam" id="PF13524">
    <property type="entry name" value="Glyco_trans_1_2"/>
    <property type="match status" value="1"/>
</dbReference>
<reference evidence="2 3" key="1">
    <citation type="submission" date="2019-03" db="EMBL/GenBank/DDBJ databases">
        <title>Metabolic reconstructions from genomes of highly enriched 'Candidatus Accumulibacter' and 'Candidatus Competibacter' bioreactor populations.</title>
        <authorList>
            <person name="Annavajhala M.K."/>
            <person name="Welles L."/>
            <person name="Abbas B."/>
            <person name="Sorokin D."/>
            <person name="Park H."/>
            <person name="Van Loosdrecht M."/>
            <person name="Chandran K."/>
        </authorList>
    </citation>
    <scope>NUCLEOTIDE SEQUENCE [LARGE SCALE GENOMIC DNA]</scope>
    <source>
        <strain evidence="2 3">SBR_S</strain>
    </source>
</reference>
<proteinExistence type="predicted"/>
<dbReference type="Proteomes" id="UP000749010">
    <property type="component" value="Unassembled WGS sequence"/>
</dbReference>
<evidence type="ECO:0000259" key="1">
    <source>
        <dbReference type="Pfam" id="PF13524"/>
    </source>
</evidence>
<dbReference type="PROSITE" id="PS51257">
    <property type="entry name" value="PROKAR_LIPOPROTEIN"/>
    <property type="match status" value="1"/>
</dbReference>
<dbReference type="InterPro" id="IPR055259">
    <property type="entry name" value="YkvP/CgeB_Glyco_trans-like"/>
</dbReference>
<protein>
    <submittedName>
        <fullName evidence="2">Glycosyltransferase family 1 protein</fullName>
    </submittedName>
</protein>
<dbReference type="SUPFAM" id="SSF53756">
    <property type="entry name" value="UDP-Glycosyltransferase/glycogen phosphorylase"/>
    <property type="match status" value="1"/>
</dbReference>
<organism evidence="2 3">
    <name type="scientific">Candidatus Accumulibacter phosphatis</name>
    <dbReference type="NCBI Taxonomy" id="327160"/>
    <lineage>
        <taxon>Bacteria</taxon>
        <taxon>Pseudomonadati</taxon>
        <taxon>Pseudomonadota</taxon>
        <taxon>Betaproteobacteria</taxon>
        <taxon>Candidatus Accumulibacter</taxon>
    </lineage>
</organism>
<evidence type="ECO:0000313" key="3">
    <source>
        <dbReference type="Proteomes" id="UP000749010"/>
    </source>
</evidence>